<protein>
    <recommendedName>
        <fullName evidence="1">DUF4412 domain-containing protein</fullName>
    </recommendedName>
</protein>
<sequence>MASLCPFSLTLAFLSTWLIFSRTPGSHELPAGTFLGSFDFIASQEYPNGTTRSDTISYFFGIQETAILIHAGKNQPDMRMVINAADSTITGLFEMQGKKGGYILPMNDRYWPAMRHAFQPNSNTVQPGKDPSGDSKMIEGYRCRKVLAESSDYNAELWLTDEIPLSMPQLLSYQAIGVGKSQKELEQFEQFGVDGLPLEMKLTSKKGKANVAIRLANFRKTVDESVFSREGHTLSAIE</sequence>
<gene>
    <name evidence="2" type="ORF">SAMN05192553_102186</name>
</gene>
<dbReference type="Proteomes" id="UP000199403">
    <property type="component" value="Unassembled WGS sequence"/>
</dbReference>
<proteinExistence type="predicted"/>
<reference evidence="3" key="1">
    <citation type="submission" date="2016-10" db="EMBL/GenBank/DDBJ databases">
        <authorList>
            <person name="Varghese N."/>
            <person name="Submissions S."/>
        </authorList>
    </citation>
    <scope>NUCLEOTIDE SEQUENCE [LARGE SCALE GENOMIC DNA]</scope>
    <source>
        <strain evidence="3">IBRC-M 10761</strain>
    </source>
</reference>
<dbReference type="AlphaFoldDB" id="A0A1H6W1A9"/>
<dbReference type="EMBL" id="FNZH01000002">
    <property type="protein sequence ID" value="SEJ06075.1"/>
    <property type="molecule type" value="Genomic_DNA"/>
</dbReference>
<evidence type="ECO:0000259" key="1">
    <source>
        <dbReference type="Pfam" id="PF14371"/>
    </source>
</evidence>
<name>A0A1H6W1A9_9BACT</name>
<dbReference type="InterPro" id="IPR025524">
    <property type="entry name" value="DUF4412"/>
</dbReference>
<evidence type="ECO:0000313" key="2">
    <source>
        <dbReference type="EMBL" id="SEJ06075.1"/>
    </source>
</evidence>
<evidence type="ECO:0000313" key="3">
    <source>
        <dbReference type="Proteomes" id="UP000199403"/>
    </source>
</evidence>
<organism evidence="2 3">
    <name type="scientific">Cyclobacterium xiamenense</name>
    <dbReference type="NCBI Taxonomy" id="1297121"/>
    <lineage>
        <taxon>Bacteria</taxon>
        <taxon>Pseudomonadati</taxon>
        <taxon>Bacteroidota</taxon>
        <taxon>Cytophagia</taxon>
        <taxon>Cytophagales</taxon>
        <taxon>Cyclobacteriaceae</taxon>
        <taxon>Cyclobacterium</taxon>
    </lineage>
</organism>
<dbReference type="STRING" id="1416801.SAMN05192553_102186"/>
<feature type="domain" description="DUF4412" evidence="1">
    <location>
        <begin position="133"/>
        <end position="227"/>
    </location>
</feature>
<accession>A0A1H6W1A9</accession>
<dbReference type="RefSeq" id="WP_092170739.1">
    <property type="nucleotide sequence ID" value="NZ_FNZH01000002.1"/>
</dbReference>
<dbReference type="OrthoDB" id="1429546at2"/>
<keyword evidence="3" id="KW-1185">Reference proteome</keyword>
<dbReference type="Pfam" id="PF14371">
    <property type="entry name" value="DUF4412"/>
    <property type="match status" value="1"/>
</dbReference>